<dbReference type="SMART" id="SM00382">
    <property type="entry name" value="AAA"/>
    <property type="match status" value="1"/>
</dbReference>
<sequence length="317" mass="32632">MTAAPLLELRDVRVSFGPEQAEPVLHIDRLVLRRGEFLGVAGQSGAGKTTTGLTVLGLTRHAGARVTGSIRLAGEELVGMPERRLRRLRGSVMALIPQNPAAAFSPVLSVGTTVLRALRLHGCTRAEARQRAAAGMERAGLPAAYLTRFPHQLSGGQLQRTAIALASALGVRLLVADEPTSSLDVTAQAQICALLAELRAEHGTGVLFISHDLALLAGLCDRIAVLHRGRVAEDRPAADLVAAPRADCTRRLLAAVPGAAEAGTGVRAEAGTGTRARDEGGRPGDGNGDRCGGGGRCAGGDRCAGGRCAHGEGTADA</sequence>
<dbReference type="InterPro" id="IPR050388">
    <property type="entry name" value="ABC_Ni/Peptide_Import"/>
</dbReference>
<accession>A0A918QD78</accession>
<comment type="caution">
    <text evidence="10">The sequence shown here is derived from an EMBL/GenBank/DDBJ whole genome shotgun (WGS) entry which is preliminary data.</text>
</comment>
<evidence type="ECO:0000259" key="9">
    <source>
        <dbReference type="PROSITE" id="PS50893"/>
    </source>
</evidence>
<keyword evidence="7" id="KW-0472">Membrane</keyword>
<dbReference type="GO" id="GO:0005886">
    <property type="term" value="C:plasma membrane"/>
    <property type="evidence" value="ECO:0007669"/>
    <property type="project" value="UniProtKB-SubCell"/>
</dbReference>
<comment type="subcellular location">
    <subcellularLocation>
        <location evidence="1">Cell membrane</location>
        <topology evidence="1">Peripheral membrane protein</topology>
    </subcellularLocation>
</comment>
<dbReference type="InterPro" id="IPR003593">
    <property type="entry name" value="AAA+_ATPase"/>
</dbReference>
<dbReference type="RefSeq" id="WP_189867045.1">
    <property type="nucleotide sequence ID" value="NZ_BMVW01000027.1"/>
</dbReference>
<dbReference type="SUPFAM" id="SSF52540">
    <property type="entry name" value="P-loop containing nucleoside triphosphate hydrolases"/>
    <property type="match status" value="1"/>
</dbReference>
<dbReference type="Pfam" id="PF00005">
    <property type="entry name" value="ABC_tran"/>
    <property type="match status" value="1"/>
</dbReference>
<dbReference type="Gene3D" id="3.40.50.300">
    <property type="entry name" value="P-loop containing nucleotide triphosphate hydrolases"/>
    <property type="match status" value="1"/>
</dbReference>
<keyword evidence="11" id="KW-1185">Reference proteome</keyword>
<evidence type="ECO:0000256" key="5">
    <source>
        <dbReference type="ARBA" id="ARBA00022741"/>
    </source>
</evidence>
<evidence type="ECO:0000256" key="4">
    <source>
        <dbReference type="ARBA" id="ARBA00022475"/>
    </source>
</evidence>
<dbReference type="PROSITE" id="PS50893">
    <property type="entry name" value="ABC_TRANSPORTER_2"/>
    <property type="match status" value="1"/>
</dbReference>
<keyword evidence="3" id="KW-0813">Transport</keyword>
<dbReference type="PANTHER" id="PTHR43297">
    <property type="entry name" value="OLIGOPEPTIDE TRANSPORT ATP-BINDING PROTEIN APPD"/>
    <property type="match status" value="1"/>
</dbReference>
<dbReference type="AlphaFoldDB" id="A0A918QD78"/>
<feature type="compositionally biased region" description="Gly residues" evidence="8">
    <location>
        <begin position="283"/>
        <end position="295"/>
    </location>
</feature>
<feature type="domain" description="ABC transporter" evidence="9">
    <location>
        <begin position="7"/>
        <end position="253"/>
    </location>
</feature>
<evidence type="ECO:0000256" key="8">
    <source>
        <dbReference type="SAM" id="MobiDB-lite"/>
    </source>
</evidence>
<name>A0A918QD78_9ACTN</name>
<evidence type="ECO:0000313" key="10">
    <source>
        <dbReference type="EMBL" id="GGZ42319.1"/>
    </source>
</evidence>
<keyword evidence="6" id="KW-0067">ATP-binding</keyword>
<evidence type="ECO:0000313" key="11">
    <source>
        <dbReference type="Proteomes" id="UP000622166"/>
    </source>
</evidence>
<dbReference type="GO" id="GO:0005524">
    <property type="term" value="F:ATP binding"/>
    <property type="evidence" value="ECO:0007669"/>
    <property type="project" value="UniProtKB-KW"/>
</dbReference>
<dbReference type="EMBL" id="BMVW01000027">
    <property type="protein sequence ID" value="GGZ42319.1"/>
    <property type="molecule type" value="Genomic_DNA"/>
</dbReference>
<proteinExistence type="inferred from homology"/>
<evidence type="ECO:0000256" key="7">
    <source>
        <dbReference type="ARBA" id="ARBA00023136"/>
    </source>
</evidence>
<reference evidence="10" key="1">
    <citation type="journal article" date="2014" name="Int. J. Syst. Evol. Microbiol.">
        <title>Complete genome sequence of Corynebacterium casei LMG S-19264T (=DSM 44701T), isolated from a smear-ripened cheese.</title>
        <authorList>
            <consortium name="US DOE Joint Genome Institute (JGI-PGF)"/>
            <person name="Walter F."/>
            <person name="Albersmeier A."/>
            <person name="Kalinowski J."/>
            <person name="Ruckert C."/>
        </authorList>
    </citation>
    <scope>NUCLEOTIDE SEQUENCE</scope>
    <source>
        <strain evidence="10">JCM 4815</strain>
    </source>
</reference>
<dbReference type="GO" id="GO:0016887">
    <property type="term" value="F:ATP hydrolysis activity"/>
    <property type="evidence" value="ECO:0007669"/>
    <property type="project" value="InterPro"/>
</dbReference>
<gene>
    <name evidence="10" type="ORF">GCM10010365_73840</name>
</gene>
<reference evidence="10" key="2">
    <citation type="submission" date="2020-09" db="EMBL/GenBank/DDBJ databases">
        <authorList>
            <person name="Sun Q."/>
            <person name="Ohkuma M."/>
        </authorList>
    </citation>
    <scope>NUCLEOTIDE SEQUENCE</scope>
    <source>
        <strain evidence="10">JCM 4815</strain>
    </source>
</reference>
<evidence type="ECO:0000256" key="1">
    <source>
        <dbReference type="ARBA" id="ARBA00004202"/>
    </source>
</evidence>
<protein>
    <recommendedName>
        <fullName evidence="9">ABC transporter domain-containing protein</fullName>
    </recommendedName>
</protein>
<feature type="region of interest" description="Disordered" evidence="8">
    <location>
        <begin position="264"/>
        <end position="295"/>
    </location>
</feature>
<keyword evidence="4" id="KW-1003">Cell membrane</keyword>
<dbReference type="PANTHER" id="PTHR43297:SF2">
    <property type="entry name" value="DIPEPTIDE TRANSPORT ATP-BINDING PROTEIN DPPD"/>
    <property type="match status" value="1"/>
</dbReference>
<evidence type="ECO:0000256" key="6">
    <source>
        <dbReference type="ARBA" id="ARBA00022840"/>
    </source>
</evidence>
<comment type="similarity">
    <text evidence="2">Belongs to the ABC transporter superfamily.</text>
</comment>
<dbReference type="CDD" id="cd03257">
    <property type="entry name" value="ABC_NikE_OppD_transporters"/>
    <property type="match status" value="1"/>
</dbReference>
<dbReference type="InterPro" id="IPR003439">
    <property type="entry name" value="ABC_transporter-like_ATP-bd"/>
</dbReference>
<dbReference type="InterPro" id="IPR027417">
    <property type="entry name" value="P-loop_NTPase"/>
</dbReference>
<keyword evidence="5" id="KW-0547">Nucleotide-binding</keyword>
<evidence type="ECO:0000256" key="3">
    <source>
        <dbReference type="ARBA" id="ARBA00022448"/>
    </source>
</evidence>
<evidence type="ECO:0000256" key="2">
    <source>
        <dbReference type="ARBA" id="ARBA00005417"/>
    </source>
</evidence>
<dbReference type="Proteomes" id="UP000622166">
    <property type="component" value="Unassembled WGS sequence"/>
</dbReference>
<organism evidence="10 11">
    <name type="scientific">Streptomyces poonensis</name>
    <dbReference type="NCBI Taxonomy" id="68255"/>
    <lineage>
        <taxon>Bacteria</taxon>
        <taxon>Bacillati</taxon>
        <taxon>Actinomycetota</taxon>
        <taxon>Actinomycetes</taxon>
        <taxon>Kitasatosporales</taxon>
        <taxon>Streptomycetaceae</taxon>
        <taxon>Streptomyces</taxon>
    </lineage>
</organism>